<dbReference type="SUPFAM" id="SSF52172">
    <property type="entry name" value="CheY-like"/>
    <property type="match status" value="1"/>
</dbReference>
<comment type="caution">
    <text evidence="3">The sequence shown here is derived from an EMBL/GenBank/DDBJ whole genome shotgun (WGS) entry which is preliminary data.</text>
</comment>
<dbReference type="SMART" id="SM00448">
    <property type="entry name" value="REC"/>
    <property type="match status" value="1"/>
</dbReference>
<feature type="modified residue" description="4-aspartylphosphate" evidence="1">
    <location>
        <position position="70"/>
    </location>
</feature>
<gene>
    <name evidence="3" type="ORF">CY0110_24806</name>
</gene>
<dbReference type="PROSITE" id="PS50110">
    <property type="entry name" value="RESPONSE_REGULATORY"/>
    <property type="match status" value="1"/>
</dbReference>
<dbReference type="Pfam" id="PF00072">
    <property type="entry name" value="Response_reg"/>
    <property type="match status" value="1"/>
</dbReference>
<keyword evidence="1" id="KW-0597">Phosphoprotein</keyword>
<accession>A3IMT7</accession>
<dbReference type="Gene3D" id="3.40.50.2300">
    <property type="match status" value="1"/>
</dbReference>
<dbReference type="Proteomes" id="UP000003781">
    <property type="component" value="Unassembled WGS sequence"/>
</dbReference>
<organism evidence="3 4">
    <name type="scientific">Crocosphaera chwakensis CCY0110</name>
    <dbReference type="NCBI Taxonomy" id="391612"/>
    <lineage>
        <taxon>Bacteria</taxon>
        <taxon>Bacillati</taxon>
        <taxon>Cyanobacteriota</taxon>
        <taxon>Cyanophyceae</taxon>
        <taxon>Oscillatoriophycideae</taxon>
        <taxon>Chroococcales</taxon>
        <taxon>Aphanothecaceae</taxon>
        <taxon>Crocosphaera</taxon>
        <taxon>Crocosphaera chwakensis</taxon>
    </lineage>
</organism>
<evidence type="ECO:0000259" key="2">
    <source>
        <dbReference type="PROSITE" id="PS50110"/>
    </source>
</evidence>
<dbReference type="InterPro" id="IPR052893">
    <property type="entry name" value="TCS_response_regulator"/>
</dbReference>
<dbReference type="PANTHER" id="PTHR44520">
    <property type="entry name" value="RESPONSE REGULATOR RCP1-RELATED"/>
    <property type="match status" value="1"/>
</dbReference>
<evidence type="ECO:0000313" key="4">
    <source>
        <dbReference type="Proteomes" id="UP000003781"/>
    </source>
</evidence>
<proteinExistence type="predicted"/>
<dbReference type="eggNOG" id="COG0784">
    <property type="taxonomic scope" value="Bacteria"/>
</dbReference>
<name>A3IMT7_9CHRO</name>
<protein>
    <submittedName>
        <fullName evidence="3">Two-component system response regulator</fullName>
    </submittedName>
</protein>
<dbReference type="GO" id="GO:0000160">
    <property type="term" value="P:phosphorelay signal transduction system"/>
    <property type="evidence" value="ECO:0007669"/>
    <property type="project" value="InterPro"/>
</dbReference>
<reference evidence="3 4" key="1">
    <citation type="submission" date="2007-03" db="EMBL/GenBank/DDBJ databases">
        <authorList>
            <person name="Stal L."/>
            <person name="Ferriera S."/>
            <person name="Johnson J."/>
            <person name="Kravitz S."/>
            <person name="Beeson K."/>
            <person name="Sutton G."/>
            <person name="Rogers Y.-H."/>
            <person name="Friedman R."/>
            <person name="Frazier M."/>
            <person name="Venter J.C."/>
        </authorList>
    </citation>
    <scope>NUCLEOTIDE SEQUENCE [LARGE SCALE GENOMIC DNA]</scope>
    <source>
        <strain evidence="3 4">CCY0110</strain>
    </source>
</reference>
<dbReference type="AlphaFoldDB" id="A3IMT7"/>
<feature type="domain" description="Response regulatory" evidence="2">
    <location>
        <begin position="9"/>
        <end position="137"/>
    </location>
</feature>
<evidence type="ECO:0000313" key="3">
    <source>
        <dbReference type="EMBL" id="EAZ92190.1"/>
    </source>
</evidence>
<evidence type="ECO:0000256" key="1">
    <source>
        <dbReference type="PROSITE-ProRule" id="PRU00169"/>
    </source>
</evidence>
<dbReference type="InterPro" id="IPR001789">
    <property type="entry name" value="Sig_transdc_resp-reg_receiver"/>
</dbReference>
<keyword evidence="4" id="KW-1185">Reference proteome</keyword>
<dbReference type="EMBL" id="AAXW01000008">
    <property type="protein sequence ID" value="EAZ92190.1"/>
    <property type="molecule type" value="Genomic_DNA"/>
</dbReference>
<dbReference type="InterPro" id="IPR011006">
    <property type="entry name" value="CheY-like_superfamily"/>
</dbReference>
<dbReference type="CDD" id="cd17557">
    <property type="entry name" value="REC_Rcp-like"/>
    <property type="match status" value="1"/>
</dbReference>
<sequence>MSNLVSKSFVLLVEDSDEDFTAFVRFSRPFLQKHSLKRCRNGEEGLQFLQEIDSIIQDYNSNYPSLIILDLNLPGIDGREILTRITENPQWRKIPIVIFSSSNNPKDINFCYEHGAKSYIQKPMDIGLLKKTIHIIWDYWFNVVVLASK</sequence>
<dbReference type="OrthoDB" id="5510574at2"/>
<dbReference type="PANTHER" id="PTHR44520:SF2">
    <property type="entry name" value="RESPONSE REGULATOR RCP1"/>
    <property type="match status" value="1"/>
</dbReference>
<dbReference type="RefSeq" id="WP_008274694.1">
    <property type="nucleotide sequence ID" value="NZ_AAXW01000008.1"/>
</dbReference>